<sequence length="157" mass="18262">MKAILLVLIGFVSAQTFKPKDYLNDEKRSLINSNCPLSLKEYEECFRGNLSNTTTPNRFDSYSGESCCEFWQIQTCITKLKTKACNDSSQKSELFAARFANKEKIIFIKCFPYYRHSIHCRFPEMNYTILGFWCLLMFIASIVSIALRCIFKANRKL</sequence>
<dbReference type="Proteomes" id="UP000070412">
    <property type="component" value="Unassembled WGS sequence"/>
</dbReference>
<evidence type="ECO:0000313" key="3">
    <source>
        <dbReference type="EnsemblMetazoa" id="KAF7496609.1"/>
    </source>
</evidence>
<reference evidence="4" key="1">
    <citation type="journal article" date="2020" name="PLoS Negl. Trop. Dis.">
        <title>High-quality nuclear genome for Sarcoptes scabiei-A critical resource for a neglected parasite.</title>
        <authorList>
            <person name="Korhonen P.K."/>
            <person name="Gasser R.B."/>
            <person name="Ma G."/>
            <person name="Wang T."/>
            <person name="Stroehlein A.J."/>
            <person name="Young N.D."/>
            <person name="Ang C.S."/>
            <person name="Fernando D.D."/>
            <person name="Lu H.C."/>
            <person name="Taylor S."/>
            <person name="Reynolds S.L."/>
            <person name="Mofiz E."/>
            <person name="Najaraj S.H."/>
            <person name="Gowda H."/>
            <person name="Madugundu A."/>
            <person name="Renuse S."/>
            <person name="Holt D."/>
            <person name="Pandey A."/>
            <person name="Papenfuss A.T."/>
            <person name="Fischer K."/>
        </authorList>
    </citation>
    <scope>NUCLEOTIDE SEQUENCE [LARGE SCALE GENOMIC DNA]</scope>
</reference>
<dbReference type="EMBL" id="WVUK01000003">
    <property type="protein sequence ID" value="KAF7496609.1"/>
    <property type="molecule type" value="Genomic_DNA"/>
</dbReference>
<accession>A0A834RGL1</accession>
<gene>
    <name evidence="2" type="ORF">SSS_4707</name>
</gene>
<evidence type="ECO:0000313" key="4">
    <source>
        <dbReference type="Proteomes" id="UP000070412"/>
    </source>
</evidence>
<organism evidence="2">
    <name type="scientific">Sarcoptes scabiei</name>
    <name type="common">Itch mite</name>
    <name type="synonym">Acarus scabiei</name>
    <dbReference type="NCBI Taxonomy" id="52283"/>
    <lineage>
        <taxon>Eukaryota</taxon>
        <taxon>Metazoa</taxon>
        <taxon>Ecdysozoa</taxon>
        <taxon>Arthropoda</taxon>
        <taxon>Chelicerata</taxon>
        <taxon>Arachnida</taxon>
        <taxon>Acari</taxon>
        <taxon>Acariformes</taxon>
        <taxon>Sarcoptiformes</taxon>
        <taxon>Astigmata</taxon>
        <taxon>Psoroptidia</taxon>
        <taxon>Sarcoptoidea</taxon>
        <taxon>Sarcoptidae</taxon>
        <taxon>Sarcoptinae</taxon>
        <taxon>Sarcoptes</taxon>
    </lineage>
</organism>
<evidence type="ECO:0000256" key="1">
    <source>
        <dbReference type="SAM" id="Phobius"/>
    </source>
</evidence>
<keyword evidence="1" id="KW-0472">Membrane</keyword>
<protein>
    <recommendedName>
        <fullName evidence="5">Transmembrane protein</fullName>
    </recommendedName>
</protein>
<keyword evidence="1" id="KW-0812">Transmembrane</keyword>
<keyword evidence="1" id="KW-1133">Transmembrane helix</keyword>
<dbReference type="EnsemblMetazoa" id="SSS_4707s_mrna">
    <property type="protein sequence ID" value="KAF7496609.1"/>
    <property type="gene ID" value="SSS_4707"/>
</dbReference>
<reference evidence="2" key="2">
    <citation type="submission" date="2020-01" db="EMBL/GenBank/DDBJ databases">
        <authorList>
            <person name="Korhonen P.K.K."/>
            <person name="Guangxu M.G."/>
            <person name="Wang T.W."/>
            <person name="Stroehlein A.J.S."/>
            <person name="Young N.D."/>
            <person name="Ang C.-S.A."/>
            <person name="Fernando D.W.F."/>
            <person name="Lu H.L."/>
            <person name="Taylor S.T."/>
            <person name="Ehtesham M.E.M."/>
            <person name="Najaraj S.H.N."/>
            <person name="Harsha G.H.G."/>
            <person name="Madugundu A.M."/>
            <person name="Renuse S.R."/>
            <person name="Holt D.H."/>
            <person name="Pandey A.P."/>
            <person name="Papenfuss A.P."/>
            <person name="Gasser R.B.G."/>
            <person name="Fischer K.F."/>
        </authorList>
    </citation>
    <scope>NUCLEOTIDE SEQUENCE</scope>
    <source>
        <strain evidence="2">SSS_KF_BRIS2020</strain>
    </source>
</reference>
<name>A0A834RGL1_SARSC</name>
<feature type="transmembrane region" description="Helical" evidence="1">
    <location>
        <begin position="130"/>
        <end position="151"/>
    </location>
</feature>
<evidence type="ECO:0008006" key="5">
    <source>
        <dbReference type="Google" id="ProtNLM"/>
    </source>
</evidence>
<keyword evidence="4" id="KW-1185">Reference proteome</keyword>
<evidence type="ECO:0000313" key="2">
    <source>
        <dbReference type="EMBL" id="KAF7496609.1"/>
    </source>
</evidence>
<reference evidence="3" key="3">
    <citation type="submission" date="2022-06" db="UniProtKB">
        <authorList>
            <consortium name="EnsemblMetazoa"/>
        </authorList>
    </citation>
    <scope>IDENTIFICATION</scope>
</reference>
<proteinExistence type="predicted"/>
<dbReference type="AlphaFoldDB" id="A0A834RGL1"/>